<keyword evidence="2" id="KW-1003">Cell membrane</keyword>
<comment type="pathway">
    <text evidence="11">Porphyrin-containing compound metabolism.</text>
</comment>
<evidence type="ECO:0000256" key="2">
    <source>
        <dbReference type="ARBA" id="ARBA00022475"/>
    </source>
</evidence>
<keyword evidence="3 12" id="KW-0812">Transmembrane</keyword>
<organism evidence="13 14">
    <name type="scientific">Nannocystis punicea</name>
    <dbReference type="NCBI Taxonomy" id="2995304"/>
    <lineage>
        <taxon>Bacteria</taxon>
        <taxon>Pseudomonadati</taxon>
        <taxon>Myxococcota</taxon>
        <taxon>Polyangia</taxon>
        <taxon>Nannocystales</taxon>
        <taxon>Nannocystaceae</taxon>
        <taxon>Nannocystis</taxon>
    </lineage>
</organism>
<comment type="subcellular location">
    <subcellularLocation>
        <location evidence="1">Membrane</location>
        <topology evidence="1">Multi-pass membrane protein</topology>
    </subcellularLocation>
</comment>
<reference evidence="13" key="1">
    <citation type="submission" date="2022-11" db="EMBL/GenBank/DDBJ databases">
        <title>Minimal conservation of predation-associated metabolite biosynthetic gene clusters underscores biosynthetic potential of Myxococcota including descriptions for ten novel species: Archangium lansinium sp. nov., Myxococcus landrumus sp. nov., Nannocystis bai.</title>
        <authorList>
            <person name="Ahearne A."/>
            <person name="Stevens C."/>
            <person name="Dowd S."/>
        </authorList>
    </citation>
    <scope>NUCLEOTIDE SEQUENCE</scope>
    <source>
        <strain evidence="13">Fl3</strain>
    </source>
</reference>
<feature type="transmembrane region" description="Helical" evidence="12">
    <location>
        <begin position="128"/>
        <end position="150"/>
    </location>
</feature>
<dbReference type="EMBL" id="CP114040">
    <property type="protein sequence ID" value="WAS98794.1"/>
    <property type="molecule type" value="Genomic_DNA"/>
</dbReference>
<feature type="transmembrane region" description="Helical" evidence="12">
    <location>
        <begin position="95"/>
        <end position="116"/>
    </location>
</feature>
<feature type="transmembrane region" description="Helical" evidence="12">
    <location>
        <begin position="223"/>
        <end position="244"/>
    </location>
</feature>
<feature type="transmembrane region" description="Helical" evidence="12">
    <location>
        <begin position="12"/>
        <end position="33"/>
    </location>
</feature>
<evidence type="ECO:0000313" key="14">
    <source>
        <dbReference type="Proteomes" id="UP001164459"/>
    </source>
</evidence>
<dbReference type="InterPro" id="IPR003780">
    <property type="entry name" value="COX15/CtaA_fam"/>
</dbReference>
<evidence type="ECO:0000256" key="12">
    <source>
        <dbReference type="SAM" id="Phobius"/>
    </source>
</evidence>
<evidence type="ECO:0000256" key="8">
    <source>
        <dbReference type="ARBA" id="ARBA00023133"/>
    </source>
</evidence>
<keyword evidence="14" id="KW-1185">Reference proteome</keyword>
<feature type="transmembrane region" description="Helical" evidence="12">
    <location>
        <begin position="170"/>
        <end position="191"/>
    </location>
</feature>
<gene>
    <name evidence="13" type="ORF">O0S08_21900</name>
</gene>
<evidence type="ECO:0000256" key="1">
    <source>
        <dbReference type="ARBA" id="ARBA00004141"/>
    </source>
</evidence>
<protein>
    <submittedName>
        <fullName evidence="13">COX15/CtaA family protein</fullName>
    </submittedName>
</protein>
<feature type="transmembrane region" description="Helical" evidence="12">
    <location>
        <begin position="66"/>
        <end position="83"/>
    </location>
</feature>
<accession>A0ABY7HIL5</accession>
<proteinExistence type="predicted"/>
<evidence type="ECO:0000313" key="13">
    <source>
        <dbReference type="EMBL" id="WAS98794.1"/>
    </source>
</evidence>
<dbReference type="InterPro" id="IPR050450">
    <property type="entry name" value="COX15/CtaA_HemeA_synthase"/>
</dbReference>
<keyword evidence="10" id="KW-1015">Disulfide bond</keyword>
<keyword evidence="7" id="KW-0408">Iron</keyword>
<evidence type="ECO:0000256" key="11">
    <source>
        <dbReference type="ARBA" id="ARBA00023444"/>
    </source>
</evidence>
<keyword evidence="4" id="KW-0479">Metal-binding</keyword>
<keyword evidence="5 12" id="KW-1133">Transmembrane helix</keyword>
<name>A0ABY7HIL5_9BACT</name>
<evidence type="ECO:0000256" key="10">
    <source>
        <dbReference type="ARBA" id="ARBA00023157"/>
    </source>
</evidence>
<dbReference type="Proteomes" id="UP001164459">
    <property type="component" value="Chromosome"/>
</dbReference>
<dbReference type="PANTHER" id="PTHR35457">
    <property type="entry name" value="HEME A SYNTHASE"/>
    <property type="match status" value="1"/>
</dbReference>
<feature type="transmembrane region" description="Helical" evidence="12">
    <location>
        <begin position="283"/>
        <end position="304"/>
    </location>
</feature>
<evidence type="ECO:0000256" key="4">
    <source>
        <dbReference type="ARBA" id="ARBA00022723"/>
    </source>
</evidence>
<keyword evidence="6" id="KW-0560">Oxidoreductase</keyword>
<sequence length="318" mass="33335">MAAARARFRSLAWGTLAYTVLVILFGAVVRITGSGAGCGQHWPTCHGEIVPISPTIETVIEFSHRLTSGLCGIIVLALLVAALRGFPRGHTARLGAWLALVFTITEALIGAGLVRFGLVGDNDSVARAIVMAAHLVNTSLLTGALALAAWASNRDGEPSRRGAASRRVRWLVWASLGGLVLVGISGAVTALGDTLYPVEAGALAERLQRDLGAGAHFLQRLRLMHPVLACGLGFFTAVIAHHLGNNAGPAVRRASGWVMLLVFAQLAAGVLNVMVSAPGWMQVLHLGLGTALWVAAVLFSLEVLHGQATPDARPRADR</sequence>
<evidence type="ECO:0000256" key="6">
    <source>
        <dbReference type="ARBA" id="ARBA00023002"/>
    </source>
</evidence>
<dbReference type="RefSeq" id="WP_269041152.1">
    <property type="nucleotide sequence ID" value="NZ_CP114040.1"/>
</dbReference>
<evidence type="ECO:0000256" key="5">
    <source>
        <dbReference type="ARBA" id="ARBA00022989"/>
    </source>
</evidence>
<keyword evidence="9 12" id="KW-0472">Membrane</keyword>
<keyword evidence="8" id="KW-0350">Heme biosynthesis</keyword>
<evidence type="ECO:0000256" key="7">
    <source>
        <dbReference type="ARBA" id="ARBA00023004"/>
    </source>
</evidence>
<dbReference type="Pfam" id="PF02628">
    <property type="entry name" value="COX15-CtaA"/>
    <property type="match status" value="1"/>
</dbReference>
<evidence type="ECO:0000256" key="3">
    <source>
        <dbReference type="ARBA" id="ARBA00022692"/>
    </source>
</evidence>
<dbReference type="PANTHER" id="PTHR35457:SF1">
    <property type="entry name" value="HEME A SYNTHASE"/>
    <property type="match status" value="1"/>
</dbReference>
<feature type="transmembrane region" description="Helical" evidence="12">
    <location>
        <begin position="256"/>
        <end position="277"/>
    </location>
</feature>
<evidence type="ECO:0000256" key="9">
    <source>
        <dbReference type="ARBA" id="ARBA00023136"/>
    </source>
</evidence>